<dbReference type="GO" id="GO:0047498">
    <property type="term" value="F:calcium-dependent phospholipase A2 activity"/>
    <property type="evidence" value="ECO:0007669"/>
    <property type="project" value="TreeGrafter"/>
</dbReference>
<dbReference type="GO" id="GO:0005829">
    <property type="term" value="C:cytosol"/>
    <property type="evidence" value="ECO:0007669"/>
    <property type="project" value="TreeGrafter"/>
</dbReference>
<dbReference type="AlphaFoldDB" id="A0AAQ5YKZ0"/>
<keyword evidence="4" id="KW-0732">Signal</keyword>
<proteinExistence type="predicted"/>
<dbReference type="Proteomes" id="UP001501940">
    <property type="component" value="Chromosome 19"/>
</dbReference>
<dbReference type="GeneTree" id="ENSGT01030000234606"/>
<dbReference type="SUPFAM" id="SSF52151">
    <property type="entry name" value="FabD/lysophospholipase-like"/>
    <property type="match status" value="1"/>
</dbReference>
<dbReference type="PROSITE" id="PS51210">
    <property type="entry name" value="PLA2C"/>
    <property type="match status" value="1"/>
</dbReference>
<protein>
    <recommendedName>
        <fullName evidence="5">PLA2c domain-containing protein</fullName>
    </recommendedName>
</protein>
<dbReference type="GO" id="GO:0005509">
    <property type="term" value="F:calcium ion binding"/>
    <property type="evidence" value="ECO:0007669"/>
    <property type="project" value="TreeGrafter"/>
</dbReference>
<keyword evidence="7" id="KW-1185">Reference proteome</keyword>
<evidence type="ECO:0000256" key="4">
    <source>
        <dbReference type="SAM" id="SignalP"/>
    </source>
</evidence>
<sequence length="597" mass="67174">MKAGNTGFLVAVVWLWLIISAGLAQEGGNMERNATASEKAVRQSQSLCDGEREFVQKRKQIVLETLNSLEINCTENSVPHIALLGSGGGQRAAVGMVGTLYQLEKDNLLDTLLYLASVSGSTWSMASVYSDPQWSSNMDGAVSKLSGDGVELEEALAWLNERAKEEYFSLTDIWAVLTSAGIMKQMDLRRFSDEADRNATNPYPIYCAIEKHCFSNGPIEGKWFEISPHEAGFTELGLFVETSLLGSKFQSGELLEKKPEMDMVKLQGVLGSAVADEETARDAIPPWLNVPEYMDSSAQEYLLVYNVLNKLAILTRGTIKGPAALTDLDMIQKTLKDMVYNNQSARLHSKTSEERKDAFKELSLELQAAVESWCEGLQDGPFKRQVSAIIKQVIPLIHKWEWGTTRNFLYQFQEPSVPPCLQTKETFHLIDAGLLINVPYPSFLGDKRDIDLIIAPEYSAGNMFETLTAARNYSAELKKPFPEIDDAILRDRDWPKDCYVLEGGETAPTIIYMPLFNRRNCKDAEEFKAKRDEYATFQLPYTQEKIDFVLETAKANMKNNKETLLREIKKAVLRRQNKEYGNPTWQQKLHSCFTGLL</sequence>
<dbReference type="SMART" id="SM00022">
    <property type="entry name" value="PLAc"/>
    <property type="match status" value="1"/>
</dbReference>
<evidence type="ECO:0000259" key="5">
    <source>
        <dbReference type="PROSITE" id="PS51210"/>
    </source>
</evidence>
<gene>
    <name evidence="6" type="primary">FERMT1</name>
</gene>
<dbReference type="InterPro" id="IPR016035">
    <property type="entry name" value="Acyl_Trfase/lysoPLipase"/>
</dbReference>
<reference evidence="6" key="2">
    <citation type="submission" date="2025-08" db="UniProtKB">
        <authorList>
            <consortium name="Ensembl"/>
        </authorList>
    </citation>
    <scope>IDENTIFICATION</scope>
</reference>
<keyword evidence="3" id="KW-0442">Lipid degradation</keyword>
<dbReference type="Gene3D" id="3.40.1090.10">
    <property type="entry name" value="Cytosolic phospholipase A2 catalytic domain"/>
    <property type="match status" value="1"/>
</dbReference>
<feature type="signal peptide" evidence="4">
    <location>
        <begin position="1"/>
        <end position="24"/>
    </location>
</feature>
<reference evidence="6 7" key="1">
    <citation type="submission" date="2022-01" db="EMBL/GenBank/DDBJ databases">
        <title>A chromosome-scale genome assembly of the false clownfish, Amphiprion ocellaris.</title>
        <authorList>
            <person name="Ryu T."/>
        </authorList>
    </citation>
    <scope>NUCLEOTIDE SEQUENCE [LARGE SCALE GENOMIC DNA]</scope>
</reference>
<accession>A0AAQ5YKZ0</accession>
<dbReference type="GO" id="GO:0046475">
    <property type="term" value="P:glycerophospholipid catabolic process"/>
    <property type="evidence" value="ECO:0007669"/>
    <property type="project" value="TreeGrafter"/>
</dbReference>
<evidence type="ECO:0000313" key="7">
    <source>
        <dbReference type="Proteomes" id="UP001501940"/>
    </source>
</evidence>
<reference evidence="6" key="3">
    <citation type="submission" date="2025-09" db="UniProtKB">
        <authorList>
            <consortium name="Ensembl"/>
        </authorList>
    </citation>
    <scope>IDENTIFICATION</scope>
</reference>
<dbReference type="PANTHER" id="PTHR10728:SF39">
    <property type="entry name" value="CYTOSOLIC PHOSPHOLIPASE A2 GAMMA"/>
    <property type="match status" value="1"/>
</dbReference>
<keyword evidence="1 3" id="KW-0378">Hydrolase</keyword>
<evidence type="ECO:0000256" key="1">
    <source>
        <dbReference type="ARBA" id="ARBA00022801"/>
    </source>
</evidence>
<dbReference type="InterPro" id="IPR002642">
    <property type="entry name" value="LysoPLipase_cat_dom"/>
</dbReference>
<feature type="domain" description="PLA2c" evidence="5">
    <location>
        <begin position="33"/>
        <end position="597"/>
    </location>
</feature>
<keyword evidence="2 3" id="KW-0443">Lipid metabolism</keyword>
<dbReference type="GO" id="GO:0005654">
    <property type="term" value="C:nucleoplasm"/>
    <property type="evidence" value="ECO:0007669"/>
    <property type="project" value="TreeGrafter"/>
</dbReference>
<feature type="chain" id="PRO_5043310886" description="PLA2c domain-containing protein" evidence="4">
    <location>
        <begin position="25"/>
        <end position="597"/>
    </location>
</feature>
<evidence type="ECO:0000256" key="3">
    <source>
        <dbReference type="PROSITE-ProRule" id="PRU00555"/>
    </source>
</evidence>
<dbReference type="GO" id="GO:0005544">
    <property type="term" value="F:calcium-dependent phospholipid binding"/>
    <property type="evidence" value="ECO:0007669"/>
    <property type="project" value="TreeGrafter"/>
</dbReference>
<dbReference type="GO" id="GO:0005635">
    <property type="term" value="C:nuclear envelope"/>
    <property type="evidence" value="ECO:0007669"/>
    <property type="project" value="TreeGrafter"/>
</dbReference>
<name>A0AAQ5YKZ0_AMPOC</name>
<organism evidence="6 7">
    <name type="scientific">Amphiprion ocellaris</name>
    <name type="common">Clown anemonefish</name>
    <dbReference type="NCBI Taxonomy" id="80972"/>
    <lineage>
        <taxon>Eukaryota</taxon>
        <taxon>Metazoa</taxon>
        <taxon>Chordata</taxon>
        <taxon>Craniata</taxon>
        <taxon>Vertebrata</taxon>
        <taxon>Euteleostomi</taxon>
        <taxon>Actinopterygii</taxon>
        <taxon>Neopterygii</taxon>
        <taxon>Teleostei</taxon>
        <taxon>Neoteleostei</taxon>
        <taxon>Acanthomorphata</taxon>
        <taxon>Ovalentaria</taxon>
        <taxon>Pomacentridae</taxon>
        <taxon>Amphiprion</taxon>
    </lineage>
</organism>
<dbReference type="PANTHER" id="PTHR10728">
    <property type="entry name" value="CYTOSOLIC PHOSPHOLIPASE A2"/>
    <property type="match status" value="1"/>
</dbReference>
<evidence type="ECO:0000313" key="6">
    <source>
        <dbReference type="Ensembl" id="ENSAOCP00000052240.1"/>
    </source>
</evidence>
<dbReference type="Pfam" id="PF01735">
    <property type="entry name" value="PLA2_B"/>
    <property type="match status" value="1"/>
</dbReference>
<dbReference type="Ensembl" id="ENSAOCT00000065267.1">
    <property type="protein sequence ID" value="ENSAOCP00000052240.1"/>
    <property type="gene ID" value="ENSAOCG00000024870.1"/>
</dbReference>
<evidence type="ECO:0000256" key="2">
    <source>
        <dbReference type="ARBA" id="ARBA00023098"/>
    </source>
</evidence>